<comment type="caution">
    <text evidence="2">The sequence shown here is derived from an EMBL/GenBank/DDBJ whole genome shotgun (WGS) entry which is preliminary data.</text>
</comment>
<accession>A0AAV4VUR5</accession>
<dbReference type="EMBL" id="BPLR01015029">
    <property type="protein sequence ID" value="GIY73065.1"/>
    <property type="molecule type" value="Genomic_DNA"/>
</dbReference>
<feature type="region of interest" description="Disordered" evidence="1">
    <location>
        <begin position="16"/>
        <end position="39"/>
    </location>
</feature>
<feature type="compositionally biased region" description="Basic residues" evidence="1">
    <location>
        <begin position="77"/>
        <end position="95"/>
    </location>
</feature>
<protein>
    <submittedName>
        <fullName evidence="2">Uncharacterized protein</fullName>
    </submittedName>
</protein>
<dbReference type="Proteomes" id="UP001054945">
    <property type="component" value="Unassembled WGS sequence"/>
</dbReference>
<name>A0AAV4VUR5_CAEEX</name>
<keyword evidence="3" id="KW-1185">Reference proteome</keyword>
<proteinExistence type="predicted"/>
<evidence type="ECO:0000256" key="1">
    <source>
        <dbReference type="SAM" id="MobiDB-lite"/>
    </source>
</evidence>
<organism evidence="2 3">
    <name type="scientific">Caerostris extrusa</name>
    <name type="common">Bark spider</name>
    <name type="synonym">Caerostris bankana</name>
    <dbReference type="NCBI Taxonomy" id="172846"/>
    <lineage>
        <taxon>Eukaryota</taxon>
        <taxon>Metazoa</taxon>
        <taxon>Ecdysozoa</taxon>
        <taxon>Arthropoda</taxon>
        <taxon>Chelicerata</taxon>
        <taxon>Arachnida</taxon>
        <taxon>Araneae</taxon>
        <taxon>Araneomorphae</taxon>
        <taxon>Entelegynae</taxon>
        <taxon>Araneoidea</taxon>
        <taxon>Araneidae</taxon>
        <taxon>Caerostris</taxon>
    </lineage>
</organism>
<reference evidence="2 3" key="1">
    <citation type="submission" date="2021-06" db="EMBL/GenBank/DDBJ databases">
        <title>Caerostris extrusa draft genome.</title>
        <authorList>
            <person name="Kono N."/>
            <person name="Arakawa K."/>
        </authorList>
    </citation>
    <scope>NUCLEOTIDE SEQUENCE [LARGE SCALE GENOMIC DNA]</scope>
</reference>
<sequence>MTTFINVLSPSISEDEEEMKTLSAALQKGADPSPQRTRSTAIKRIKRKELPHFFLLSLAEGFFHASFLPLYFEKKGGGTKKKKEKKGKGGRKKCPEKRERERGQGGGAVLVSCLPK</sequence>
<evidence type="ECO:0000313" key="2">
    <source>
        <dbReference type="EMBL" id="GIY73065.1"/>
    </source>
</evidence>
<dbReference type="AlphaFoldDB" id="A0AAV4VUR5"/>
<gene>
    <name evidence="2" type="ORF">CEXT_67971</name>
</gene>
<evidence type="ECO:0000313" key="3">
    <source>
        <dbReference type="Proteomes" id="UP001054945"/>
    </source>
</evidence>
<feature type="region of interest" description="Disordered" evidence="1">
    <location>
        <begin position="75"/>
        <end position="116"/>
    </location>
</feature>